<feature type="transmembrane region" description="Helical" evidence="7">
    <location>
        <begin position="524"/>
        <end position="545"/>
    </location>
</feature>
<sequence length="689" mass="73305">MVHTTNVAAAASALATTSAAPARPLRFPSSGSFHAGEPFPQLSPYDEAHPNSRARRRSSAAGSRPHGRQATHKYHTFPTPPPKTPSEQRPPQRADAFFFRPVPSSSGGGDRDDGDDDGSGSDTWSLTAPDVTRRQTGGGSDTMSTPLPWKQLGLLALLSLAEQTALNSIGPYLPTMVASFDEIPHGEEGLYVGMLASAFALAQLTTNLLWGYTSDRVGRKPVMLLGTALLMVCFAFFGFCSNYKQLLLVHIAMGLLNGNAAVVPTCLGEVTDRTNQSSAFTWLPVMYSLGSITGPALGGLLVGIVKGSEYPFLPPNLLAAALLFVSVAVLGVWFEETLDQADQKAAGAGLGWVEKMCRPCSSCFSSRRNSNRVGGWKSPWRTHFQRGVDSAAGEHGESDEEISYTSQENGSDEGQALLTPSASVSVIDDDDADSKSLTAEQKSAFRQLANRTTLTVLVTYLVFQLSNISFNSLYPIFVSAPPPTGRDLGPRTIGLSLSLAGLATVLFQVFAFQPLKARMGNLGAYRYSLLGIAVSMAFMPWIGYLEEKNTWWGLGTGKEWLYTELGFVLVVKNICAVGGLSSVMLLITNSAPSHETLGTLNGIAQSLSAAGRSIGPFLSGGLFTLSIHVQPKGEALAWGSFAGIALIGWMGTLLIRGGGLESADWMGNDEDSDGDGTGDEEEGQLEAER</sequence>
<dbReference type="EMBL" id="JAULSN010000007">
    <property type="protein sequence ID" value="KAK3367427.1"/>
    <property type="molecule type" value="Genomic_DNA"/>
</dbReference>
<feature type="region of interest" description="Disordered" evidence="6">
    <location>
        <begin position="16"/>
        <end position="145"/>
    </location>
</feature>
<evidence type="ECO:0000256" key="3">
    <source>
        <dbReference type="ARBA" id="ARBA00022692"/>
    </source>
</evidence>
<feature type="transmembrane region" description="Helical" evidence="7">
    <location>
        <begin position="493"/>
        <end position="512"/>
    </location>
</feature>
<evidence type="ECO:0000256" key="6">
    <source>
        <dbReference type="SAM" id="MobiDB-lite"/>
    </source>
</evidence>
<organism evidence="9 10">
    <name type="scientific">Lasiosphaeria ovina</name>
    <dbReference type="NCBI Taxonomy" id="92902"/>
    <lineage>
        <taxon>Eukaryota</taxon>
        <taxon>Fungi</taxon>
        <taxon>Dikarya</taxon>
        <taxon>Ascomycota</taxon>
        <taxon>Pezizomycotina</taxon>
        <taxon>Sordariomycetes</taxon>
        <taxon>Sordariomycetidae</taxon>
        <taxon>Sordariales</taxon>
        <taxon>Lasiosphaeriaceae</taxon>
        <taxon>Lasiosphaeria</taxon>
    </lineage>
</organism>
<feature type="transmembrane region" description="Helical" evidence="7">
    <location>
        <begin position="245"/>
        <end position="267"/>
    </location>
</feature>
<accession>A0AAE0K0G6</accession>
<name>A0AAE0K0G6_9PEZI</name>
<dbReference type="PANTHER" id="PTHR23504:SF39">
    <property type="entry name" value="TRANSPORTER, PUTATIVE (AFU_ORTHOLOGUE AFUA_6G03860)-RELATED"/>
    <property type="match status" value="1"/>
</dbReference>
<evidence type="ECO:0000313" key="10">
    <source>
        <dbReference type="Proteomes" id="UP001287356"/>
    </source>
</evidence>
<evidence type="ECO:0000256" key="5">
    <source>
        <dbReference type="ARBA" id="ARBA00023136"/>
    </source>
</evidence>
<dbReference type="GO" id="GO:0022857">
    <property type="term" value="F:transmembrane transporter activity"/>
    <property type="evidence" value="ECO:0007669"/>
    <property type="project" value="InterPro"/>
</dbReference>
<feature type="transmembrane region" description="Helical" evidence="7">
    <location>
        <begin position="609"/>
        <end position="629"/>
    </location>
</feature>
<dbReference type="SUPFAM" id="SSF103473">
    <property type="entry name" value="MFS general substrate transporter"/>
    <property type="match status" value="1"/>
</dbReference>
<feature type="compositionally biased region" description="Basic residues" evidence="6">
    <location>
        <begin position="65"/>
        <end position="75"/>
    </location>
</feature>
<feature type="compositionally biased region" description="Acidic residues" evidence="6">
    <location>
        <begin position="667"/>
        <end position="689"/>
    </location>
</feature>
<keyword evidence="5 7" id="KW-0472">Membrane</keyword>
<feature type="transmembrane region" description="Helical" evidence="7">
    <location>
        <begin position="279"/>
        <end position="305"/>
    </location>
</feature>
<keyword evidence="10" id="KW-1185">Reference proteome</keyword>
<keyword evidence="2" id="KW-0813">Transport</keyword>
<feature type="domain" description="Major facilitator superfamily (MFS) profile" evidence="8">
    <location>
        <begin position="151"/>
        <end position="660"/>
    </location>
</feature>
<reference evidence="9" key="2">
    <citation type="submission" date="2023-06" db="EMBL/GenBank/DDBJ databases">
        <authorList>
            <consortium name="Lawrence Berkeley National Laboratory"/>
            <person name="Haridas S."/>
            <person name="Hensen N."/>
            <person name="Bonometti L."/>
            <person name="Westerberg I."/>
            <person name="Brannstrom I.O."/>
            <person name="Guillou S."/>
            <person name="Cros-Aarteil S."/>
            <person name="Calhoun S."/>
            <person name="Kuo A."/>
            <person name="Mondo S."/>
            <person name="Pangilinan J."/>
            <person name="Riley R."/>
            <person name="Labutti K."/>
            <person name="Andreopoulos B."/>
            <person name="Lipzen A."/>
            <person name="Chen C."/>
            <person name="Yanf M."/>
            <person name="Daum C."/>
            <person name="Ng V."/>
            <person name="Clum A."/>
            <person name="Steindorff A."/>
            <person name="Ohm R."/>
            <person name="Martin F."/>
            <person name="Silar P."/>
            <person name="Natvig D."/>
            <person name="Lalanne C."/>
            <person name="Gautier V."/>
            <person name="Ament-Velasquez S.L."/>
            <person name="Kruys A."/>
            <person name="Hutchinson M.I."/>
            <person name="Powell A.J."/>
            <person name="Barry K."/>
            <person name="Miller A.N."/>
            <person name="Grigoriev I.V."/>
            <person name="Debuchy R."/>
            <person name="Gladieux P."/>
            <person name="Thoren M.H."/>
            <person name="Johannesson H."/>
        </authorList>
    </citation>
    <scope>NUCLEOTIDE SEQUENCE</scope>
    <source>
        <strain evidence="9">CBS 958.72</strain>
    </source>
</reference>
<dbReference type="InterPro" id="IPR011701">
    <property type="entry name" value="MFS"/>
</dbReference>
<reference evidence="9" key="1">
    <citation type="journal article" date="2023" name="Mol. Phylogenet. Evol.">
        <title>Genome-scale phylogeny and comparative genomics of the fungal order Sordariales.</title>
        <authorList>
            <person name="Hensen N."/>
            <person name="Bonometti L."/>
            <person name="Westerberg I."/>
            <person name="Brannstrom I.O."/>
            <person name="Guillou S."/>
            <person name="Cros-Aarteil S."/>
            <person name="Calhoun S."/>
            <person name="Haridas S."/>
            <person name="Kuo A."/>
            <person name="Mondo S."/>
            <person name="Pangilinan J."/>
            <person name="Riley R."/>
            <person name="LaButti K."/>
            <person name="Andreopoulos B."/>
            <person name="Lipzen A."/>
            <person name="Chen C."/>
            <person name="Yan M."/>
            <person name="Daum C."/>
            <person name="Ng V."/>
            <person name="Clum A."/>
            <person name="Steindorff A."/>
            <person name="Ohm R.A."/>
            <person name="Martin F."/>
            <person name="Silar P."/>
            <person name="Natvig D.O."/>
            <person name="Lalanne C."/>
            <person name="Gautier V."/>
            <person name="Ament-Velasquez S.L."/>
            <person name="Kruys A."/>
            <person name="Hutchinson M.I."/>
            <person name="Powell A.J."/>
            <person name="Barry K."/>
            <person name="Miller A.N."/>
            <person name="Grigoriev I.V."/>
            <person name="Debuchy R."/>
            <person name="Gladieux P."/>
            <person name="Hiltunen Thoren M."/>
            <person name="Johannesson H."/>
        </authorList>
    </citation>
    <scope>NUCLEOTIDE SEQUENCE</scope>
    <source>
        <strain evidence="9">CBS 958.72</strain>
    </source>
</reference>
<dbReference type="InterPro" id="IPR036259">
    <property type="entry name" value="MFS_trans_sf"/>
</dbReference>
<dbReference type="InterPro" id="IPR001958">
    <property type="entry name" value="Tet-R_TetA/multi-R_MdtG-like"/>
</dbReference>
<feature type="compositionally biased region" description="Low complexity" evidence="6">
    <location>
        <begin position="16"/>
        <end position="26"/>
    </location>
</feature>
<comment type="caution">
    <text evidence="9">The sequence shown here is derived from an EMBL/GenBank/DDBJ whole genome shotgun (WGS) entry which is preliminary data.</text>
</comment>
<evidence type="ECO:0000256" key="2">
    <source>
        <dbReference type="ARBA" id="ARBA00022448"/>
    </source>
</evidence>
<feature type="transmembrane region" description="Helical" evidence="7">
    <location>
        <begin position="635"/>
        <end position="655"/>
    </location>
</feature>
<dbReference type="PRINTS" id="PR01035">
    <property type="entry name" value="TCRTETA"/>
</dbReference>
<feature type="region of interest" description="Disordered" evidence="6">
    <location>
        <begin position="665"/>
        <end position="689"/>
    </location>
</feature>
<dbReference type="InterPro" id="IPR020846">
    <property type="entry name" value="MFS_dom"/>
</dbReference>
<feature type="region of interest" description="Disordered" evidence="6">
    <location>
        <begin position="388"/>
        <end position="415"/>
    </location>
</feature>
<evidence type="ECO:0000256" key="7">
    <source>
        <dbReference type="SAM" id="Phobius"/>
    </source>
</evidence>
<protein>
    <submittedName>
        <fullName evidence="9">Major facilitator superfamily domain-containing protein</fullName>
    </submittedName>
</protein>
<feature type="transmembrane region" description="Helical" evidence="7">
    <location>
        <begin position="189"/>
        <end position="210"/>
    </location>
</feature>
<comment type="subcellular location">
    <subcellularLocation>
        <location evidence="1">Membrane</location>
        <topology evidence="1">Multi-pass membrane protein</topology>
    </subcellularLocation>
</comment>
<dbReference type="PANTHER" id="PTHR23504">
    <property type="entry name" value="MAJOR FACILITATOR SUPERFAMILY DOMAIN-CONTAINING PROTEIN 10"/>
    <property type="match status" value="1"/>
</dbReference>
<dbReference type="Pfam" id="PF07690">
    <property type="entry name" value="MFS_1"/>
    <property type="match status" value="1"/>
</dbReference>
<dbReference type="GO" id="GO:0016020">
    <property type="term" value="C:membrane"/>
    <property type="evidence" value="ECO:0007669"/>
    <property type="project" value="UniProtKB-SubCell"/>
</dbReference>
<feature type="transmembrane region" description="Helical" evidence="7">
    <location>
        <begin position="317"/>
        <end position="334"/>
    </location>
</feature>
<dbReference type="CDD" id="cd17330">
    <property type="entry name" value="MFS_SLC46_TetA_like"/>
    <property type="match status" value="1"/>
</dbReference>
<feature type="transmembrane region" description="Helical" evidence="7">
    <location>
        <begin position="565"/>
        <end position="588"/>
    </location>
</feature>
<keyword evidence="4 7" id="KW-1133">Transmembrane helix</keyword>
<evidence type="ECO:0000313" key="9">
    <source>
        <dbReference type="EMBL" id="KAK3367427.1"/>
    </source>
</evidence>
<feature type="transmembrane region" description="Helical" evidence="7">
    <location>
        <begin position="452"/>
        <end position="473"/>
    </location>
</feature>
<evidence type="ECO:0000256" key="1">
    <source>
        <dbReference type="ARBA" id="ARBA00004141"/>
    </source>
</evidence>
<evidence type="ECO:0000259" key="8">
    <source>
        <dbReference type="PROSITE" id="PS50850"/>
    </source>
</evidence>
<keyword evidence="3 7" id="KW-0812">Transmembrane</keyword>
<feature type="transmembrane region" description="Helical" evidence="7">
    <location>
        <begin position="222"/>
        <end position="239"/>
    </location>
</feature>
<dbReference type="PROSITE" id="PS50850">
    <property type="entry name" value="MFS"/>
    <property type="match status" value="1"/>
</dbReference>
<gene>
    <name evidence="9" type="ORF">B0T24DRAFT_635839</name>
</gene>
<dbReference type="Gene3D" id="1.20.1250.20">
    <property type="entry name" value="MFS general substrate transporter like domains"/>
    <property type="match status" value="1"/>
</dbReference>
<dbReference type="Proteomes" id="UP001287356">
    <property type="component" value="Unassembled WGS sequence"/>
</dbReference>
<evidence type="ECO:0000256" key="4">
    <source>
        <dbReference type="ARBA" id="ARBA00022989"/>
    </source>
</evidence>
<proteinExistence type="predicted"/>
<dbReference type="AlphaFoldDB" id="A0AAE0K0G6"/>